<proteinExistence type="predicted"/>
<name>A0A061F2R1_THECC</name>
<keyword evidence="1" id="KW-0812">Transmembrane</keyword>
<sequence>MLSTIFAFKINLMYRYIFMKILKLTPLTHLEITGYYITIFTCQWLIISSDTPTQLTSFTFVFSFLPCFSFFFLFYFFFFALFFFSFPSFSLLYHRSSLFFGLN</sequence>
<dbReference type="Gramene" id="EOY08804">
    <property type="protein sequence ID" value="EOY08804"/>
    <property type="gene ID" value="TCM_023991"/>
</dbReference>
<gene>
    <name evidence="2" type="ORF">TCM_023991</name>
</gene>
<keyword evidence="1" id="KW-0472">Membrane</keyword>
<feature type="transmembrane region" description="Helical" evidence="1">
    <location>
        <begin position="21"/>
        <end position="46"/>
    </location>
</feature>
<dbReference type="HOGENOM" id="CLU_2268711_0_0_1"/>
<keyword evidence="1" id="KW-1133">Transmembrane helix</keyword>
<dbReference type="EMBL" id="CM001883">
    <property type="protein sequence ID" value="EOY08804.1"/>
    <property type="molecule type" value="Genomic_DNA"/>
</dbReference>
<accession>A0A061F2R1</accession>
<reference evidence="2 3" key="1">
    <citation type="journal article" date="2013" name="Genome Biol.">
        <title>The genome sequence of the most widely cultivated cacao type and its use to identify candidate genes regulating pod color.</title>
        <authorList>
            <person name="Motamayor J.C."/>
            <person name="Mockaitis K."/>
            <person name="Schmutz J."/>
            <person name="Haiminen N."/>
            <person name="Iii D.L."/>
            <person name="Cornejo O."/>
            <person name="Findley S.D."/>
            <person name="Zheng P."/>
            <person name="Utro F."/>
            <person name="Royaert S."/>
            <person name="Saski C."/>
            <person name="Jenkins J."/>
            <person name="Podicheti R."/>
            <person name="Zhao M."/>
            <person name="Scheffler B.E."/>
            <person name="Stack J.C."/>
            <person name="Feltus F.A."/>
            <person name="Mustiga G.M."/>
            <person name="Amores F."/>
            <person name="Phillips W."/>
            <person name="Marelli J.P."/>
            <person name="May G.D."/>
            <person name="Shapiro H."/>
            <person name="Ma J."/>
            <person name="Bustamante C.D."/>
            <person name="Schnell R.J."/>
            <person name="Main D."/>
            <person name="Gilbert D."/>
            <person name="Parida L."/>
            <person name="Kuhn D.N."/>
        </authorList>
    </citation>
    <scope>NUCLEOTIDE SEQUENCE [LARGE SCALE GENOMIC DNA]</scope>
    <source>
        <strain evidence="3">cv. Matina 1-6</strain>
    </source>
</reference>
<dbReference type="Proteomes" id="UP000026915">
    <property type="component" value="Chromosome 5"/>
</dbReference>
<organism evidence="2 3">
    <name type="scientific">Theobroma cacao</name>
    <name type="common">Cacao</name>
    <name type="synonym">Cocoa</name>
    <dbReference type="NCBI Taxonomy" id="3641"/>
    <lineage>
        <taxon>Eukaryota</taxon>
        <taxon>Viridiplantae</taxon>
        <taxon>Streptophyta</taxon>
        <taxon>Embryophyta</taxon>
        <taxon>Tracheophyta</taxon>
        <taxon>Spermatophyta</taxon>
        <taxon>Magnoliopsida</taxon>
        <taxon>eudicotyledons</taxon>
        <taxon>Gunneridae</taxon>
        <taxon>Pentapetalae</taxon>
        <taxon>rosids</taxon>
        <taxon>malvids</taxon>
        <taxon>Malvales</taxon>
        <taxon>Malvaceae</taxon>
        <taxon>Byttnerioideae</taxon>
        <taxon>Theobroma</taxon>
    </lineage>
</organism>
<dbReference type="AlphaFoldDB" id="A0A061F2R1"/>
<keyword evidence="3" id="KW-1185">Reference proteome</keyword>
<dbReference type="InParanoid" id="A0A061F2R1"/>
<protein>
    <submittedName>
        <fullName evidence="2">Uncharacterized protein</fullName>
    </submittedName>
</protein>
<evidence type="ECO:0000256" key="1">
    <source>
        <dbReference type="SAM" id="Phobius"/>
    </source>
</evidence>
<feature type="transmembrane region" description="Helical" evidence="1">
    <location>
        <begin position="58"/>
        <end position="86"/>
    </location>
</feature>
<evidence type="ECO:0000313" key="3">
    <source>
        <dbReference type="Proteomes" id="UP000026915"/>
    </source>
</evidence>
<evidence type="ECO:0000313" key="2">
    <source>
        <dbReference type="EMBL" id="EOY08804.1"/>
    </source>
</evidence>